<reference evidence="1" key="1">
    <citation type="submission" date="2022-02" db="EMBL/GenBank/DDBJ databases">
        <authorList>
            <person name="Leng L."/>
        </authorList>
    </citation>
    <scope>NUCLEOTIDE SEQUENCE</scope>
    <source>
        <strain evidence="1">JI</strain>
    </source>
</reference>
<sequence length="680" mass="78268">MNLPQLTAYIGDSAGDNQNVFSSIIQQVRGVQSDGENYVIALVFDLKTEEIYFKLQAQFSSNSAKEYNYFGNNKAASSQYYLSRETGSLYYLLGSIWNDLYLMLKRYDMENSDLASLIVKMKDSKLVSLSPQIGNGKVNFDKFSLFKDKGLTLSLDKKKIKIKDREYSFDAFVRMFLNDDNKNNKYVLVVPAVRFENNEEEILSVHPDYLELVRRANKLDNNIKARKGIERVCYICGEKKADVLSEYTTKFERTGINKMFTTTTINTSPFFNKSNYDDVYSMCTGCYQKLLAGEKIISRQYRSKIAGENVFIIPEGLLGFFDYNHAYKLKGSVDLAFKSNSAEEWLRDIEAAALFDDINLYSLNFIFYRTDGNSVTVLEVIEDIPTIRFQKVIKTLGDNAAILNNHLKGMSLGQIYRAVPVRTNKSGEQLDIGRVLSLYKTILSGGQINTEVLFGYADEALDKGLRQINKQKIDNYHNMGLQYYLGYEDFFIKRIVMSYLVLFRTCQQLCILNQPVCFFKGKGEKELDTIDTASKKVNLSIEDMERFLENQGFSIEAKALYFLGVLINRVAIAQLQKEHKTKPILKKIQFQGMKDKDVHRLYEEVIEKLRQYGKFTLFAEAVMNRFHYYYGTLDRTWPLSERANVFYIMSGYAYMVGKKAPDITAEEEEILESSIEESKL</sequence>
<name>A0A9X4JSP9_9FIRM</name>
<protein>
    <submittedName>
        <fullName evidence="1">TM1802 family CRISPR-associated protein</fullName>
    </submittedName>
</protein>
<keyword evidence="2" id="KW-1185">Reference proteome</keyword>
<dbReference type="RefSeq" id="WP_277442244.1">
    <property type="nucleotide sequence ID" value="NZ_JAKOAV010000002.1"/>
</dbReference>
<comment type="caution">
    <text evidence="1">The sequence shown here is derived from an EMBL/GenBank/DDBJ whole genome shotgun (WGS) entry which is preliminary data.</text>
</comment>
<accession>A0A9X4JSP9</accession>
<dbReference type="AlphaFoldDB" id="A0A9X4JSP9"/>
<gene>
    <name evidence="1" type="ORF">L7E55_01665</name>
</gene>
<dbReference type="InterPro" id="IPR013389">
    <property type="entry name" value="CRISPR-assoc_prot_Cas8b"/>
</dbReference>
<dbReference type="Proteomes" id="UP001154312">
    <property type="component" value="Unassembled WGS sequence"/>
</dbReference>
<organism evidence="1 2">
    <name type="scientific">Pelotomaculum isophthalicicum JI</name>
    <dbReference type="NCBI Taxonomy" id="947010"/>
    <lineage>
        <taxon>Bacteria</taxon>
        <taxon>Bacillati</taxon>
        <taxon>Bacillota</taxon>
        <taxon>Clostridia</taxon>
        <taxon>Eubacteriales</taxon>
        <taxon>Desulfotomaculaceae</taxon>
        <taxon>Pelotomaculum</taxon>
    </lineage>
</organism>
<proteinExistence type="predicted"/>
<dbReference type="EMBL" id="JAKOAV010000002">
    <property type="protein sequence ID" value="MDF9407074.1"/>
    <property type="molecule type" value="Genomic_DNA"/>
</dbReference>
<dbReference type="Pfam" id="PF09484">
    <property type="entry name" value="Cas_TM1802"/>
    <property type="match status" value="1"/>
</dbReference>
<evidence type="ECO:0000313" key="2">
    <source>
        <dbReference type="Proteomes" id="UP001154312"/>
    </source>
</evidence>
<evidence type="ECO:0000313" key="1">
    <source>
        <dbReference type="EMBL" id="MDF9407074.1"/>
    </source>
</evidence>